<proteinExistence type="inferred from homology"/>
<keyword evidence="5" id="KW-1185">Reference proteome</keyword>
<dbReference type="Gene3D" id="3.40.1000.10">
    <property type="entry name" value="Mog1/PsbP, alpha/beta/alpha sandwich"/>
    <property type="match status" value="1"/>
</dbReference>
<evidence type="ECO:0000256" key="3">
    <source>
        <dbReference type="ARBA" id="ARBA00022927"/>
    </source>
</evidence>
<dbReference type="GO" id="GO:0005085">
    <property type="term" value="F:guanyl-nucleotide exchange factor activity"/>
    <property type="evidence" value="ECO:0007669"/>
    <property type="project" value="TreeGrafter"/>
</dbReference>
<dbReference type="InterPro" id="IPR016123">
    <property type="entry name" value="Mog1/PsbP_a/b/a-sand"/>
</dbReference>
<evidence type="ECO:0000256" key="1">
    <source>
        <dbReference type="ARBA" id="ARBA00010307"/>
    </source>
</evidence>
<dbReference type="FunCoup" id="A5E542">
    <property type="interactions" value="233"/>
</dbReference>
<evidence type="ECO:0000313" key="5">
    <source>
        <dbReference type="Proteomes" id="UP000001996"/>
    </source>
</evidence>
<dbReference type="STRING" id="379508.A5E542"/>
<gene>
    <name evidence="4" type="ORF">LELG_04731</name>
</gene>
<dbReference type="Pfam" id="PF04603">
    <property type="entry name" value="Mog1"/>
    <property type="match status" value="1"/>
</dbReference>
<dbReference type="KEGG" id="lel:PVL30_005462"/>
<dbReference type="GO" id="GO:0031267">
    <property type="term" value="F:small GTPase binding"/>
    <property type="evidence" value="ECO:0007669"/>
    <property type="project" value="TreeGrafter"/>
</dbReference>
<dbReference type="eggNOG" id="KOG3329">
    <property type="taxonomic scope" value="Eukaryota"/>
</dbReference>
<protein>
    <submittedName>
        <fullName evidence="4">Uncharacterized protein</fullName>
    </submittedName>
</protein>
<accession>A5E542</accession>
<comment type="similarity">
    <text evidence="1">Belongs to the MOG1 family.</text>
</comment>
<dbReference type="OrthoDB" id="10255285at2759"/>
<dbReference type="GO" id="GO:0005634">
    <property type="term" value="C:nucleus"/>
    <property type="evidence" value="ECO:0007669"/>
    <property type="project" value="TreeGrafter"/>
</dbReference>
<dbReference type="PANTHER" id="PTHR15837">
    <property type="entry name" value="RAN GUANINE NUCLEOTIDE RELEASE FACTOR"/>
    <property type="match status" value="1"/>
</dbReference>
<dbReference type="RefSeq" id="XP_001523918.1">
    <property type="nucleotide sequence ID" value="XM_001523868.1"/>
</dbReference>
<dbReference type="SUPFAM" id="SSF55724">
    <property type="entry name" value="Mog1p/PsbP-like"/>
    <property type="match status" value="1"/>
</dbReference>
<reference evidence="4 5" key="1">
    <citation type="journal article" date="2009" name="Nature">
        <title>Evolution of pathogenicity and sexual reproduction in eight Candida genomes.</title>
        <authorList>
            <person name="Butler G."/>
            <person name="Rasmussen M.D."/>
            <person name="Lin M.F."/>
            <person name="Santos M.A."/>
            <person name="Sakthikumar S."/>
            <person name="Munro C.A."/>
            <person name="Rheinbay E."/>
            <person name="Grabherr M."/>
            <person name="Forche A."/>
            <person name="Reedy J.L."/>
            <person name="Agrafioti I."/>
            <person name="Arnaud M.B."/>
            <person name="Bates S."/>
            <person name="Brown A.J."/>
            <person name="Brunke S."/>
            <person name="Costanzo M.C."/>
            <person name="Fitzpatrick D.A."/>
            <person name="de Groot P.W."/>
            <person name="Harris D."/>
            <person name="Hoyer L.L."/>
            <person name="Hube B."/>
            <person name="Klis F.M."/>
            <person name="Kodira C."/>
            <person name="Lennard N."/>
            <person name="Logue M.E."/>
            <person name="Martin R."/>
            <person name="Neiman A.M."/>
            <person name="Nikolaou E."/>
            <person name="Quail M.A."/>
            <person name="Quinn J."/>
            <person name="Santos M.C."/>
            <person name="Schmitzberger F.F."/>
            <person name="Sherlock G."/>
            <person name="Shah P."/>
            <person name="Silverstein K.A."/>
            <person name="Skrzypek M.S."/>
            <person name="Soll D."/>
            <person name="Staggs R."/>
            <person name="Stansfield I."/>
            <person name="Stumpf M.P."/>
            <person name="Sudbery P.E."/>
            <person name="Srikantha T."/>
            <person name="Zeng Q."/>
            <person name="Berman J."/>
            <person name="Berriman M."/>
            <person name="Heitman J."/>
            <person name="Gow N.A."/>
            <person name="Lorenz M.C."/>
            <person name="Birren B.W."/>
            <person name="Kellis M."/>
            <person name="Cuomo C.A."/>
        </authorList>
    </citation>
    <scope>NUCLEOTIDE SEQUENCE [LARGE SCALE GENOMIC DNA]</scope>
    <source>
        <strain evidence="5">ATCC 11503 / BCRC 21390 / CBS 2605 / JCM 1781 / NBRC 1676 / NRRL YB-4239</strain>
    </source>
</reference>
<dbReference type="OMA" id="DVSHIRQ"/>
<sequence length="215" mass="24225">MSSLSSVSSTTATTPLYGGAITIPKLPQTFIDVSQIRQVPDTQEVFINQIPDNTSSPESQSCYDQSLIIDLLEQVNSIEYAQAIAEHMQDIVPAHVHNQPLEEIQVDGVTRYFSYVVFTPEYKRKEETGQAEKIVMFICLIRLVKVETDVIVQFNVPFKSKEGVSDKLNIQASNHECGNGNHSKEKEVNDVVNEKYAFFKNVCTGFKVRDWNLFG</sequence>
<dbReference type="EMBL" id="CH981530">
    <property type="protein sequence ID" value="EDK46550.1"/>
    <property type="molecule type" value="Genomic_DNA"/>
</dbReference>
<dbReference type="InterPro" id="IPR007681">
    <property type="entry name" value="Mog1"/>
</dbReference>
<dbReference type="InParanoid" id="A5E542"/>
<dbReference type="GO" id="GO:0006606">
    <property type="term" value="P:protein import into nucleus"/>
    <property type="evidence" value="ECO:0007669"/>
    <property type="project" value="TreeGrafter"/>
</dbReference>
<dbReference type="AlphaFoldDB" id="A5E542"/>
<organism evidence="4 5">
    <name type="scientific">Lodderomyces elongisporus (strain ATCC 11503 / CBS 2605 / JCM 1781 / NBRC 1676 / NRRL YB-4239)</name>
    <name type="common">Yeast</name>
    <name type="synonym">Saccharomyces elongisporus</name>
    <dbReference type="NCBI Taxonomy" id="379508"/>
    <lineage>
        <taxon>Eukaryota</taxon>
        <taxon>Fungi</taxon>
        <taxon>Dikarya</taxon>
        <taxon>Ascomycota</taxon>
        <taxon>Saccharomycotina</taxon>
        <taxon>Pichiomycetes</taxon>
        <taxon>Debaryomycetaceae</taxon>
        <taxon>Candida/Lodderomyces clade</taxon>
        <taxon>Lodderomyces</taxon>
    </lineage>
</organism>
<evidence type="ECO:0000256" key="2">
    <source>
        <dbReference type="ARBA" id="ARBA00022448"/>
    </source>
</evidence>
<dbReference type="PANTHER" id="PTHR15837:SF0">
    <property type="entry name" value="RAN GUANINE NUCLEOTIDE RELEASE FACTOR"/>
    <property type="match status" value="1"/>
</dbReference>
<dbReference type="HOGENOM" id="CLU_081345_1_2_1"/>
<evidence type="ECO:0000313" key="4">
    <source>
        <dbReference type="EMBL" id="EDK46550.1"/>
    </source>
</evidence>
<keyword evidence="2" id="KW-0813">Transport</keyword>
<dbReference type="GeneID" id="5230960"/>
<keyword evidence="3" id="KW-0653">Protein transport</keyword>
<name>A5E542_LODEL</name>
<dbReference type="Proteomes" id="UP000001996">
    <property type="component" value="Unassembled WGS sequence"/>
</dbReference>